<sequence length="231" mass="25350">MPLDSNPVTIILVHGGALSGRMYKDMEPTLSEKGWHVLCPDLPGHGSSVPFGPFSFPASADFLRSQTENIRKDRPSDKIVIVGVSLGGQAVLHFLSQHPTLTDAAVVSGASINPPGGDVGWEMPHMPESGEWLNLIIADIGKLGPGHAEGIQRESLEFTLEVNDQIPPVLVVVGEDDVGMAKRDFEELYRRLHEANLRTEKVVLEKAWHNHPIDVPERFSELVSDWATKML</sequence>
<dbReference type="InterPro" id="IPR050266">
    <property type="entry name" value="AB_hydrolase_sf"/>
</dbReference>
<accession>A0A9P9A5A4</accession>
<dbReference type="InterPro" id="IPR000073">
    <property type="entry name" value="AB_hydrolase_1"/>
</dbReference>
<evidence type="ECO:0000313" key="2">
    <source>
        <dbReference type="EMBL" id="KAH6665331.1"/>
    </source>
</evidence>
<reference evidence="2" key="1">
    <citation type="journal article" date="2021" name="Nat. Commun.">
        <title>Genetic determinants of endophytism in the Arabidopsis root mycobiome.</title>
        <authorList>
            <person name="Mesny F."/>
            <person name="Miyauchi S."/>
            <person name="Thiergart T."/>
            <person name="Pickel B."/>
            <person name="Atanasova L."/>
            <person name="Karlsson M."/>
            <person name="Huettel B."/>
            <person name="Barry K.W."/>
            <person name="Haridas S."/>
            <person name="Chen C."/>
            <person name="Bauer D."/>
            <person name="Andreopoulos W."/>
            <person name="Pangilinan J."/>
            <person name="LaButti K."/>
            <person name="Riley R."/>
            <person name="Lipzen A."/>
            <person name="Clum A."/>
            <person name="Drula E."/>
            <person name="Henrissat B."/>
            <person name="Kohler A."/>
            <person name="Grigoriev I.V."/>
            <person name="Martin F.M."/>
            <person name="Hacquard S."/>
        </authorList>
    </citation>
    <scope>NUCLEOTIDE SEQUENCE</scope>
    <source>
        <strain evidence="2">MPI-SDFR-AT-0117</strain>
    </source>
</reference>
<organism evidence="2 3">
    <name type="scientific">Plectosphaerella plurivora</name>
    <dbReference type="NCBI Taxonomy" id="936078"/>
    <lineage>
        <taxon>Eukaryota</taxon>
        <taxon>Fungi</taxon>
        <taxon>Dikarya</taxon>
        <taxon>Ascomycota</taxon>
        <taxon>Pezizomycotina</taxon>
        <taxon>Sordariomycetes</taxon>
        <taxon>Hypocreomycetidae</taxon>
        <taxon>Glomerellales</taxon>
        <taxon>Plectosphaerellaceae</taxon>
        <taxon>Plectosphaerella</taxon>
    </lineage>
</organism>
<evidence type="ECO:0000313" key="3">
    <source>
        <dbReference type="Proteomes" id="UP000770015"/>
    </source>
</evidence>
<gene>
    <name evidence="2" type="ORF">F5X68DRAFT_195313</name>
</gene>
<protein>
    <submittedName>
        <fullName evidence="2">Alpha/Beta hydrolase protein</fullName>
    </submittedName>
</protein>
<keyword evidence="3" id="KW-1185">Reference proteome</keyword>
<keyword evidence="2" id="KW-0378">Hydrolase</keyword>
<proteinExistence type="predicted"/>
<dbReference type="PANTHER" id="PTHR43798">
    <property type="entry name" value="MONOACYLGLYCEROL LIPASE"/>
    <property type="match status" value="1"/>
</dbReference>
<feature type="domain" description="AB hydrolase-1" evidence="1">
    <location>
        <begin position="9"/>
        <end position="114"/>
    </location>
</feature>
<dbReference type="Pfam" id="PF00561">
    <property type="entry name" value="Abhydrolase_1"/>
    <property type="match status" value="1"/>
</dbReference>
<dbReference type="PANTHER" id="PTHR43798:SF33">
    <property type="entry name" value="HYDROLASE, PUTATIVE (AFU_ORTHOLOGUE AFUA_2G14860)-RELATED"/>
    <property type="match status" value="1"/>
</dbReference>
<dbReference type="EMBL" id="JAGSXJ010000038">
    <property type="protein sequence ID" value="KAH6665331.1"/>
    <property type="molecule type" value="Genomic_DNA"/>
</dbReference>
<name>A0A9P9A5A4_9PEZI</name>
<dbReference type="OrthoDB" id="284184at2759"/>
<dbReference type="Gene3D" id="3.40.50.1820">
    <property type="entry name" value="alpha/beta hydrolase"/>
    <property type="match status" value="1"/>
</dbReference>
<dbReference type="Proteomes" id="UP000770015">
    <property type="component" value="Unassembled WGS sequence"/>
</dbReference>
<dbReference type="SUPFAM" id="SSF53474">
    <property type="entry name" value="alpha/beta-Hydrolases"/>
    <property type="match status" value="1"/>
</dbReference>
<dbReference type="GO" id="GO:0016020">
    <property type="term" value="C:membrane"/>
    <property type="evidence" value="ECO:0007669"/>
    <property type="project" value="TreeGrafter"/>
</dbReference>
<comment type="caution">
    <text evidence="2">The sequence shown here is derived from an EMBL/GenBank/DDBJ whole genome shotgun (WGS) entry which is preliminary data.</text>
</comment>
<dbReference type="InterPro" id="IPR029058">
    <property type="entry name" value="AB_hydrolase_fold"/>
</dbReference>
<dbReference type="AlphaFoldDB" id="A0A9P9A5A4"/>
<dbReference type="GO" id="GO:0016787">
    <property type="term" value="F:hydrolase activity"/>
    <property type="evidence" value="ECO:0007669"/>
    <property type="project" value="UniProtKB-KW"/>
</dbReference>
<evidence type="ECO:0000259" key="1">
    <source>
        <dbReference type="Pfam" id="PF00561"/>
    </source>
</evidence>